<dbReference type="PANTHER" id="PTHR33490:SF7">
    <property type="entry name" value="BLR2979 PROTEIN"/>
    <property type="match status" value="1"/>
</dbReference>
<name>A0A5C5XTA0_9PLAN</name>
<dbReference type="Gene3D" id="3.10.620.30">
    <property type="match status" value="1"/>
</dbReference>
<dbReference type="GO" id="GO:0003810">
    <property type="term" value="F:protein-glutamine gamma-glutamyltransferase activity"/>
    <property type="evidence" value="ECO:0007669"/>
    <property type="project" value="UniProtKB-EC"/>
</dbReference>
<dbReference type="SUPFAM" id="SSF54001">
    <property type="entry name" value="Cysteine proteinases"/>
    <property type="match status" value="1"/>
</dbReference>
<sequence length="360" mass="39124">MMQSSDPPPENPDPSAKAPIPEPPKPVLPENVPASGNGQATSAATPPLATPTVTADPSPADQPDAGDTSVRYRIRHQTRYSYAGPVAVCQNQLRMRPRPLPTVQVLRSGTTISPNPDSQETHIDYFGNEVETFSIEALHDVLVVDVDSEVQVTSLVWNDQARGVPWKQVCDDLATPIDLALFDVAEFRFASPVIPIGARYRQYAQPSFDAHESLYDAVEDLTRRIHADFRYDTTATNVDTPVHQSFDLKAGVCQDFAQVQIACLRSMGLAARYVSGYLRTLPPPGKEKLVGADESHAWLSVFVGLDHGWLDLDPTNGCIAGRDHIPICLGRDYRDVSPMRGVAIGGGTADLYVSVDVAVV</sequence>
<gene>
    <name evidence="3" type="primary">tgpA_3</name>
    <name evidence="3" type="ORF">Pan14r_53410</name>
</gene>
<evidence type="ECO:0000313" key="3">
    <source>
        <dbReference type="EMBL" id="TWT65791.1"/>
    </source>
</evidence>
<feature type="region of interest" description="Disordered" evidence="1">
    <location>
        <begin position="1"/>
        <end position="67"/>
    </location>
</feature>
<feature type="compositionally biased region" description="Pro residues" evidence="1">
    <location>
        <begin position="1"/>
        <end position="12"/>
    </location>
</feature>
<dbReference type="Pfam" id="PF01841">
    <property type="entry name" value="Transglut_core"/>
    <property type="match status" value="1"/>
</dbReference>
<dbReference type="PANTHER" id="PTHR33490">
    <property type="entry name" value="BLR5614 PROTEIN-RELATED"/>
    <property type="match status" value="1"/>
</dbReference>
<evidence type="ECO:0000256" key="1">
    <source>
        <dbReference type="SAM" id="MobiDB-lite"/>
    </source>
</evidence>
<keyword evidence="3" id="KW-0012">Acyltransferase</keyword>
<accession>A0A5C5XTA0</accession>
<feature type="compositionally biased region" description="Low complexity" evidence="1">
    <location>
        <begin position="40"/>
        <end position="57"/>
    </location>
</feature>
<keyword evidence="4" id="KW-1185">Reference proteome</keyword>
<evidence type="ECO:0000259" key="2">
    <source>
        <dbReference type="SMART" id="SM00460"/>
    </source>
</evidence>
<dbReference type="InterPro" id="IPR038765">
    <property type="entry name" value="Papain-like_cys_pep_sf"/>
</dbReference>
<proteinExistence type="predicted"/>
<dbReference type="InterPro" id="IPR013589">
    <property type="entry name" value="Bac_transglu_N"/>
</dbReference>
<comment type="caution">
    <text evidence="3">The sequence shown here is derived from an EMBL/GenBank/DDBJ whole genome shotgun (WGS) entry which is preliminary data.</text>
</comment>
<organism evidence="3 4">
    <name type="scientific">Crateriforma conspicua</name>
    <dbReference type="NCBI Taxonomy" id="2527996"/>
    <lineage>
        <taxon>Bacteria</taxon>
        <taxon>Pseudomonadati</taxon>
        <taxon>Planctomycetota</taxon>
        <taxon>Planctomycetia</taxon>
        <taxon>Planctomycetales</taxon>
        <taxon>Planctomycetaceae</taxon>
        <taxon>Crateriforma</taxon>
    </lineage>
</organism>
<dbReference type="EMBL" id="SJPL01000002">
    <property type="protein sequence ID" value="TWT65791.1"/>
    <property type="molecule type" value="Genomic_DNA"/>
</dbReference>
<dbReference type="Proteomes" id="UP000317238">
    <property type="component" value="Unassembled WGS sequence"/>
</dbReference>
<dbReference type="EC" id="2.3.2.13" evidence="3"/>
<reference evidence="3 4" key="1">
    <citation type="submission" date="2019-02" db="EMBL/GenBank/DDBJ databases">
        <title>Deep-cultivation of Planctomycetes and their phenomic and genomic characterization uncovers novel biology.</title>
        <authorList>
            <person name="Wiegand S."/>
            <person name="Jogler M."/>
            <person name="Boedeker C."/>
            <person name="Pinto D."/>
            <person name="Vollmers J."/>
            <person name="Rivas-Marin E."/>
            <person name="Kohn T."/>
            <person name="Peeters S.H."/>
            <person name="Heuer A."/>
            <person name="Rast P."/>
            <person name="Oberbeckmann S."/>
            <person name="Bunk B."/>
            <person name="Jeske O."/>
            <person name="Meyerdierks A."/>
            <person name="Storesund J.E."/>
            <person name="Kallscheuer N."/>
            <person name="Luecker S."/>
            <person name="Lage O.M."/>
            <person name="Pohl T."/>
            <person name="Merkel B.J."/>
            <person name="Hornburger P."/>
            <person name="Mueller R.-W."/>
            <person name="Bruemmer F."/>
            <person name="Labrenz M."/>
            <person name="Spormann A.M."/>
            <person name="Op Den Camp H."/>
            <person name="Overmann J."/>
            <person name="Amann R."/>
            <person name="Jetten M.S.M."/>
            <person name="Mascher T."/>
            <person name="Medema M.H."/>
            <person name="Devos D.P."/>
            <person name="Kaster A.-K."/>
            <person name="Ovreas L."/>
            <person name="Rohde M."/>
            <person name="Galperin M.Y."/>
            <person name="Jogler C."/>
        </authorList>
    </citation>
    <scope>NUCLEOTIDE SEQUENCE [LARGE SCALE GENOMIC DNA]</scope>
    <source>
        <strain evidence="3 4">Pan14r</strain>
    </source>
</reference>
<evidence type="ECO:0000313" key="4">
    <source>
        <dbReference type="Proteomes" id="UP000317238"/>
    </source>
</evidence>
<dbReference type="SMART" id="SM00460">
    <property type="entry name" value="TGc"/>
    <property type="match status" value="1"/>
</dbReference>
<dbReference type="AlphaFoldDB" id="A0A5C5XTA0"/>
<keyword evidence="3" id="KW-0808">Transferase</keyword>
<dbReference type="Pfam" id="PF08379">
    <property type="entry name" value="Bact_transglu_N"/>
    <property type="match status" value="1"/>
</dbReference>
<dbReference type="InterPro" id="IPR002931">
    <property type="entry name" value="Transglutaminase-like"/>
</dbReference>
<feature type="domain" description="Transglutaminase-like" evidence="2">
    <location>
        <begin position="245"/>
        <end position="316"/>
    </location>
</feature>
<protein>
    <submittedName>
        <fullName evidence="3">Protein-glutamine gamma-glutamyltransferase</fullName>
        <ecNumber evidence="3">2.3.2.13</ecNumber>
    </submittedName>
</protein>
<dbReference type="RefSeq" id="WP_196784464.1">
    <property type="nucleotide sequence ID" value="NZ_CP036319.1"/>
</dbReference>